<evidence type="ECO:0000313" key="2">
    <source>
        <dbReference type="Proteomes" id="UP001060215"/>
    </source>
</evidence>
<gene>
    <name evidence="1" type="ORF">LOK49_LG15G00587</name>
</gene>
<proteinExistence type="predicted"/>
<dbReference type="EMBL" id="CM045768">
    <property type="protein sequence ID" value="KAI7983033.1"/>
    <property type="molecule type" value="Genomic_DNA"/>
</dbReference>
<comment type="caution">
    <text evidence="1">The sequence shown here is derived from an EMBL/GenBank/DDBJ whole genome shotgun (WGS) entry which is preliminary data.</text>
</comment>
<accession>A0ACC0F4H8</accession>
<dbReference type="Proteomes" id="UP001060215">
    <property type="component" value="Chromosome 11"/>
</dbReference>
<sequence length="354" mass="37060">MNPPSPSPYLTFLPSPANPNFFYSHLHQHPSLTTTTNSITSPTPPPLPLPQPPDLPTLSQYSNTSSTSTKPPSTLSPLSSPPPPPLLPSAPALSISTTAFRRNPFSATPSNALLPLPLFSTLTPSCSNHCATPTLSNPPDNSSIRTASFKPYTIPTPTSASPLTITATSAPISSTVIAPGVLYDDGDVEVLRLDKERWELVDNGHKPTKVEELARLSLIQLLSILMWMMGGRRKPVLCVSGFVSYQMVRDANEAGKSGFGSLLSLGHSPGKTDRIHMKGPGGHGEVKVTVSRVVVNTKPVLAYRALEGDEVMAGHGGGAVTTEDGRGLGSPPGPSACTYIGGGNYNGGGGCHMG</sequence>
<protein>
    <submittedName>
        <fullName evidence="1">Uncharacterized protein</fullName>
    </submittedName>
</protein>
<keyword evidence="2" id="KW-1185">Reference proteome</keyword>
<name>A0ACC0F4H8_9ERIC</name>
<reference evidence="1 2" key="1">
    <citation type="journal article" date="2022" name="Plant J.">
        <title>Chromosome-level genome of Camellia lanceoleosa provides a valuable resource for understanding genome evolution and self-incompatibility.</title>
        <authorList>
            <person name="Gong W."/>
            <person name="Xiao S."/>
            <person name="Wang L."/>
            <person name="Liao Z."/>
            <person name="Chang Y."/>
            <person name="Mo W."/>
            <person name="Hu G."/>
            <person name="Li W."/>
            <person name="Zhao G."/>
            <person name="Zhu H."/>
            <person name="Hu X."/>
            <person name="Ji K."/>
            <person name="Xiang X."/>
            <person name="Song Q."/>
            <person name="Yuan D."/>
            <person name="Jin S."/>
            <person name="Zhang L."/>
        </authorList>
    </citation>
    <scope>NUCLEOTIDE SEQUENCE [LARGE SCALE GENOMIC DNA]</scope>
    <source>
        <strain evidence="1">SQ_2022a</strain>
    </source>
</reference>
<organism evidence="1 2">
    <name type="scientific">Camellia lanceoleosa</name>
    <dbReference type="NCBI Taxonomy" id="1840588"/>
    <lineage>
        <taxon>Eukaryota</taxon>
        <taxon>Viridiplantae</taxon>
        <taxon>Streptophyta</taxon>
        <taxon>Embryophyta</taxon>
        <taxon>Tracheophyta</taxon>
        <taxon>Spermatophyta</taxon>
        <taxon>Magnoliopsida</taxon>
        <taxon>eudicotyledons</taxon>
        <taxon>Gunneridae</taxon>
        <taxon>Pentapetalae</taxon>
        <taxon>asterids</taxon>
        <taxon>Ericales</taxon>
        <taxon>Theaceae</taxon>
        <taxon>Camellia</taxon>
    </lineage>
</organism>
<evidence type="ECO:0000313" key="1">
    <source>
        <dbReference type="EMBL" id="KAI7983033.1"/>
    </source>
</evidence>